<dbReference type="Proteomes" id="UP000282323">
    <property type="component" value="Unassembled WGS sequence"/>
</dbReference>
<dbReference type="Pfam" id="PF01915">
    <property type="entry name" value="Glyco_hydro_3_C"/>
    <property type="match status" value="1"/>
</dbReference>
<dbReference type="InterPro" id="IPR036962">
    <property type="entry name" value="Glyco_hydro_3_N_sf"/>
</dbReference>
<evidence type="ECO:0000256" key="2">
    <source>
        <dbReference type="ARBA" id="ARBA00005336"/>
    </source>
</evidence>
<sequence length="574" mass="60462">MQGIGTAGIAASVAGVAAGSETSATVNANGAVQGYLDEMSIEEKIGQMVMVTTRGITGPHEMPPGETQTAIQNLNVGSVIIYNQSSPSYAATYNNKLQEWATNADPEIPLLICADFEYGSDHNIDIGGTTHPRKMGLAASGSTDNAVTSAEVTAEEMKAMGFTWNFDPGADVNTNPENPVIGVRSFGSETDTVSEFTEAMVEAYQDKDVIATPKHFPGHGDTDHDSHYDLPIVTYDEQTLRDVHLPPFQAAIDAGTSAIMTAHVIVEAIDDERPATLSKDVLTGLLRDEMGFDGLIVTDAMSMDAIEDEWGTSDGTRLAVEAGADVIMATGTWQDQVDTYNALHQAYNDGELSEERIDESVARVLQAKFEYGVMNNPTVDPANAIETVGNPDHLDIAADLAQDGITLVHNDGDLLPLDLSSSDTILVAGVEDLGTIREAVESETDATTLQMAASSHDPMAIEANNAASLAAAADAAIVQTYSQASIPPGQLDLLEAVANTGTPVVGLSTGLPYDIGEYPDAVDAAVATYAIERWQSENPTALRAGVSVLFGDQPGGELPVAIGDQYPIGHGETY</sequence>
<protein>
    <recommendedName>
        <fullName evidence="3">beta-N-acetylhexosaminidase</fullName>
        <ecNumber evidence="3">3.2.1.52</ecNumber>
    </recommendedName>
</protein>
<dbReference type="Pfam" id="PF00933">
    <property type="entry name" value="Glyco_hydro_3"/>
    <property type="match status" value="1"/>
</dbReference>
<dbReference type="GO" id="GO:0005975">
    <property type="term" value="P:carbohydrate metabolic process"/>
    <property type="evidence" value="ECO:0007669"/>
    <property type="project" value="InterPro"/>
</dbReference>
<proteinExistence type="inferred from homology"/>
<dbReference type="InterPro" id="IPR036881">
    <property type="entry name" value="Glyco_hydro_3_C_sf"/>
</dbReference>
<dbReference type="GO" id="GO:0009254">
    <property type="term" value="P:peptidoglycan turnover"/>
    <property type="evidence" value="ECO:0007669"/>
    <property type="project" value="TreeGrafter"/>
</dbReference>
<gene>
    <name evidence="8" type="ORF">EA473_20990</name>
</gene>
<evidence type="ECO:0000259" key="6">
    <source>
        <dbReference type="Pfam" id="PF00933"/>
    </source>
</evidence>
<accession>A0A3N6NZS0</accession>
<dbReference type="InterPro" id="IPR017853">
    <property type="entry name" value="GH"/>
</dbReference>
<keyword evidence="4 8" id="KW-0378">Hydrolase</keyword>
<keyword evidence="5" id="KW-0326">Glycosidase</keyword>
<keyword evidence="9" id="KW-1185">Reference proteome</keyword>
<comment type="caution">
    <text evidence="8">The sequence shown here is derived from an EMBL/GenBank/DDBJ whole genome shotgun (WGS) entry which is preliminary data.</text>
</comment>
<dbReference type="PANTHER" id="PTHR30480:SF13">
    <property type="entry name" value="BETA-HEXOSAMINIDASE"/>
    <property type="match status" value="1"/>
</dbReference>
<dbReference type="Gene3D" id="3.40.50.1700">
    <property type="entry name" value="Glycoside hydrolase family 3 C-terminal domain"/>
    <property type="match status" value="1"/>
</dbReference>
<dbReference type="GO" id="GO:0004563">
    <property type="term" value="F:beta-N-acetylhexosaminidase activity"/>
    <property type="evidence" value="ECO:0007669"/>
    <property type="project" value="UniProtKB-EC"/>
</dbReference>
<evidence type="ECO:0000259" key="7">
    <source>
        <dbReference type="Pfam" id="PF01915"/>
    </source>
</evidence>
<evidence type="ECO:0000256" key="1">
    <source>
        <dbReference type="ARBA" id="ARBA00001231"/>
    </source>
</evidence>
<organism evidence="8 9">
    <name type="scientific">Natrarchaeobius chitinivorans</name>
    <dbReference type="NCBI Taxonomy" id="1679083"/>
    <lineage>
        <taxon>Archaea</taxon>
        <taxon>Methanobacteriati</taxon>
        <taxon>Methanobacteriota</taxon>
        <taxon>Stenosarchaea group</taxon>
        <taxon>Halobacteria</taxon>
        <taxon>Halobacteriales</taxon>
        <taxon>Natrialbaceae</taxon>
        <taxon>Natrarchaeobius</taxon>
    </lineage>
</organism>
<evidence type="ECO:0000313" key="9">
    <source>
        <dbReference type="Proteomes" id="UP000282323"/>
    </source>
</evidence>
<comment type="similarity">
    <text evidence="2">Belongs to the glycosyl hydrolase 3 family.</text>
</comment>
<dbReference type="EMBL" id="REGA01000027">
    <property type="protein sequence ID" value="RQG90509.1"/>
    <property type="molecule type" value="Genomic_DNA"/>
</dbReference>
<dbReference type="OrthoDB" id="30657at2157"/>
<feature type="domain" description="Glycoside hydrolase family 3 C-terminal" evidence="7">
    <location>
        <begin position="405"/>
        <end position="563"/>
    </location>
</feature>
<evidence type="ECO:0000313" key="8">
    <source>
        <dbReference type="EMBL" id="RQG90509.1"/>
    </source>
</evidence>
<dbReference type="RefSeq" id="WP_124197502.1">
    <property type="nucleotide sequence ID" value="NZ_REGA01000027.1"/>
</dbReference>
<evidence type="ECO:0000256" key="4">
    <source>
        <dbReference type="ARBA" id="ARBA00022801"/>
    </source>
</evidence>
<dbReference type="Gene3D" id="3.20.20.300">
    <property type="entry name" value="Glycoside hydrolase, family 3, N-terminal domain"/>
    <property type="match status" value="1"/>
</dbReference>
<name>A0A3N6NZS0_NATCH</name>
<dbReference type="PANTHER" id="PTHR30480">
    <property type="entry name" value="BETA-HEXOSAMINIDASE-RELATED"/>
    <property type="match status" value="1"/>
</dbReference>
<dbReference type="InterPro" id="IPR002772">
    <property type="entry name" value="Glyco_hydro_3_C"/>
</dbReference>
<dbReference type="AlphaFoldDB" id="A0A3N6NZS0"/>
<dbReference type="EC" id="3.2.1.52" evidence="3"/>
<evidence type="ECO:0000256" key="5">
    <source>
        <dbReference type="ARBA" id="ARBA00023295"/>
    </source>
</evidence>
<dbReference type="InterPro" id="IPR019800">
    <property type="entry name" value="Glyco_hydro_3_AS"/>
</dbReference>
<reference evidence="8 9" key="1">
    <citation type="submission" date="2018-10" db="EMBL/GenBank/DDBJ databases">
        <title>Natrarchaeobius chitinivorans gen. nov., sp. nov., and Natrarchaeobius haloalkaliphilus sp. nov., alkaliphilic, chitin-utilizing haloarchaea from hypersaline alkaline lakes.</title>
        <authorList>
            <person name="Sorokin D.Y."/>
            <person name="Elcheninov A.G."/>
            <person name="Kostrikina N.A."/>
            <person name="Bale N.J."/>
            <person name="Sinninghe Damste J.S."/>
            <person name="Khijniak T.V."/>
            <person name="Kublanov I.V."/>
            <person name="Toshchakov S.V."/>
        </authorList>
    </citation>
    <scope>NUCLEOTIDE SEQUENCE [LARGE SCALE GENOMIC DNA]</scope>
    <source>
        <strain evidence="8 9">AArcht4T</strain>
    </source>
</reference>
<comment type="catalytic activity">
    <reaction evidence="1">
        <text>Hydrolysis of terminal non-reducing N-acetyl-D-hexosamine residues in N-acetyl-beta-D-hexosaminides.</text>
        <dbReference type="EC" id="3.2.1.52"/>
    </reaction>
</comment>
<dbReference type="SUPFAM" id="SSF52279">
    <property type="entry name" value="Beta-D-glucan exohydrolase, C-terminal domain"/>
    <property type="match status" value="1"/>
</dbReference>
<feature type="domain" description="Glycoside hydrolase family 3 N-terminal" evidence="6">
    <location>
        <begin position="41"/>
        <end position="366"/>
    </location>
</feature>
<dbReference type="PROSITE" id="PS00775">
    <property type="entry name" value="GLYCOSYL_HYDROL_F3"/>
    <property type="match status" value="1"/>
</dbReference>
<dbReference type="InterPro" id="IPR001764">
    <property type="entry name" value="Glyco_hydro_3_N"/>
</dbReference>
<dbReference type="SUPFAM" id="SSF51445">
    <property type="entry name" value="(Trans)glycosidases"/>
    <property type="match status" value="1"/>
</dbReference>
<dbReference type="InterPro" id="IPR050226">
    <property type="entry name" value="NagZ_Beta-hexosaminidase"/>
</dbReference>
<evidence type="ECO:0000256" key="3">
    <source>
        <dbReference type="ARBA" id="ARBA00012663"/>
    </source>
</evidence>